<evidence type="ECO:0000259" key="2">
    <source>
        <dbReference type="PROSITE" id="PS50995"/>
    </source>
</evidence>
<dbReference type="EMBL" id="AP022607">
    <property type="protein sequence ID" value="BBZ15387.1"/>
    <property type="molecule type" value="Genomic_DNA"/>
</dbReference>
<gene>
    <name evidence="3" type="ORF">MBRA_55820</name>
</gene>
<dbReference type="Pfam" id="PF01047">
    <property type="entry name" value="MarR"/>
    <property type="match status" value="1"/>
</dbReference>
<dbReference type="PROSITE" id="PS50995">
    <property type="entry name" value="HTH_MARR_2"/>
    <property type="match status" value="1"/>
</dbReference>
<sequence length="181" mass="19281">MDESPRDERSAVIGEVLDEAADLVLRYLADRADLSVSAAAVLNRVNREGPMRLTALATAEGISQPAMTQLVQRLERQNLLARLSDPADRRAALVIITAAGKQLLTQRTRTRRARLADLLAVLPGEDTFALWLSAQVALPIMRRLLDNATHPEAAMDPPTTRPGPGTTASGSGGAAAARAVT</sequence>
<dbReference type="InterPro" id="IPR052526">
    <property type="entry name" value="HTH-type_Bedaq_tolerance"/>
</dbReference>
<feature type="region of interest" description="Disordered" evidence="1">
    <location>
        <begin position="151"/>
        <end position="181"/>
    </location>
</feature>
<evidence type="ECO:0000256" key="1">
    <source>
        <dbReference type="SAM" id="MobiDB-lite"/>
    </source>
</evidence>
<proteinExistence type="predicted"/>
<name>A0ABN6BFQ1_9MYCO</name>
<keyword evidence="4" id="KW-1185">Reference proteome</keyword>
<feature type="domain" description="HTH marR-type" evidence="2">
    <location>
        <begin position="1"/>
        <end position="146"/>
    </location>
</feature>
<dbReference type="SUPFAM" id="SSF46785">
    <property type="entry name" value="Winged helix' DNA-binding domain"/>
    <property type="match status" value="1"/>
</dbReference>
<accession>A0ABN6BFQ1</accession>
<dbReference type="InterPro" id="IPR000835">
    <property type="entry name" value="HTH_MarR-typ"/>
</dbReference>
<organism evidence="3 4">
    <name type="scientific">Mycobacterium branderi</name>
    <dbReference type="NCBI Taxonomy" id="43348"/>
    <lineage>
        <taxon>Bacteria</taxon>
        <taxon>Bacillati</taxon>
        <taxon>Actinomycetota</taxon>
        <taxon>Actinomycetes</taxon>
        <taxon>Mycobacteriales</taxon>
        <taxon>Mycobacteriaceae</taxon>
        <taxon>Mycobacterium</taxon>
    </lineage>
</organism>
<feature type="compositionally biased region" description="Low complexity" evidence="1">
    <location>
        <begin position="162"/>
        <end position="181"/>
    </location>
</feature>
<dbReference type="RefSeq" id="WP_232080447.1">
    <property type="nucleotide sequence ID" value="NZ_AP022607.1"/>
</dbReference>
<dbReference type="Gene3D" id="1.10.10.10">
    <property type="entry name" value="Winged helix-like DNA-binding domain superfamily/Winged helix DNA-binding domain"/>
    <property type="match status" value="1"/>
</dbReference>
<dbReference type="SMART" id="SM00347">
    <property type="entry name" value="HTH_MARR"/>
    <property type="match status" value="1"/>
</dbReference>
<dbReference type="PANTHER" id="PTHR39515">
    <property type="entry name" value="CONSERVED PROTEIN"/>
    <property type="match status" value="1"/>
</dbReference>
<reference evidence="3 4" key="1">
    <citation type="journal article" date="2019" name="Emerg. Microbes Infect.">
        <title>Comprehensive subspecies identification of 175 nontuberculous mycobacteria species based on 7547 genomic profiles.</title>
        <authorList>
            <person name="Matsumoto Y."/>
            <person name="Kinjo T."/>
            <person name="Motooka D."/>
            <person name="Nabeya D."/>
            <person name="Jung N."/>
            <person name="Uechi K."/>
            <person name="Horii T."/>
            <person name="Iida T."/>
            <person name="Fujita J."/>
            <person name="Nakamura S."/>
        </authorList>
    </citation>
    <scope>NUCLEOTIDE SEQUENCE [LARGE SCALE GENOMIC DNA]</scope>
    <source>
        <strain evidence="3 4">JCM 12687</strain>
        <plasmid evidence="3">pJCM12687</plasmid>
    </source>
</reference>
<protein>
    <submittedName>
        <fullName evidence="3">MarR family transcriptional regulator</fullName>
    </submittedName>
</protein>
<keyword evidence="3" id="KW-0614">Plasmid</keyword>
<evidence type="ECO:0000313" key="4">
    <source>
        <dbReference type="Proteomes" id="UP000467379"/>
    </source>
</evidence>
<dbReference type="PANTHER" id="PTHR39515:SF2">
    <property type="entry name" value="HTH-TYPE TRANSCRIPTIONAL REGULATOR RV0880"/>
    <property type="match status" value="1"/>
</dbReference>
<dbReference type="Proteomes" id="UP000467379">
    <property type="component" value="Plasmid pJCM12687"/>
</dbReference>
<evidence type="ECO:0000313" key="3">
    <source>
        <dbReference type="EMBL" id="BBZ15387.1"/>
    </source>
</evidence>
<dbReference type="InterPro" id="IPR036390">
    <property type="entry name" value="WH_DNA-bd_sf"/>
</dbReference>
<dbReference type="InterPro" id="IPR036388">
    <property type="entry name" value="WH-like_DNA-bd_sf"/>
</dbReference>
<geneLocation type="plasmid" evidence="3 4">
    <name>pJCM12687</name>
</geneLocation>